<gene>
    <name evidence="1" type="ORF">ANN_07835</name>
</gene>
<name>A0ABQ8SZP6_PERAM</name>
<evidence type="ECO:0000313" key="2">
    <source>
        <dbReference type="Proteomes" id="UP001148838"/>
    </source>
</evidence>
<protein>
    <submittedName>
        <fullName evidence="1">Uncharacterized protein</fullName>
    </submittedName>
</protein>
<proteinExistence type="predicted"/>
<accession>A0ABQ8SZP6</accession>
<organism evidence="1 2">
    <name type="scientific">Periplaneta americana</name>
    <name type="common">American cockroach</name>
    <name type="synonym">Blatta americana</name>
    <dbReference type="NCBI Taxonomy" id="6978"/>
    <lineage>
        <taxon>Eukaryota</taxon>
        <taxon>Metazoa</taxon>
        <taxon>Ecdysozoa</taxon>
        <taxon>Arthropoda</taxon>
        <taxon>Hexapoda</taxon>
        <taxon>Insecta</taxon>
        <taxon>Pterygota</taxon>
        <taxon>Neoptera</taxon>
        <taxon>Polyneoptera</taxon>
        <taxon>Dictyoptera</taxon>
        <taxon>Blattodea</taxon>
        <taxon>Blattoidea</taxon>
        <taxon>Blattidae</taxon>
        <taxon>Blattinae</taxon>
        <taxon>Periplaneta</taxon>
    </lineage>
</organism>
<sequence length="193" mass="22838">MSCFEYDRMGPVPIQHREEFRELLVRWFNPHGENIYDKYRPLPSISGGRLLYPQPEDAPFRGDRDIFRYYLSLMSCAVASWSKVSCLGLALRNSRWFESQWGKKFSHEISVSVWDRCPPSIVMHLESYDRFLMKMLNPYVRNAEKNGWLLSTECCPIISDVVRRRKKSQGYEYVSEKSTLRDQTCQRTQDDDS</sequence>
<comment type="caution">
    <text evidence="1">The sequence shown here is derived from an EMBL/GenBank/DDBJ whole genome shotgun (WGS) entry which is preliminary data.</text>
</comment>
<dbReference type="EMBL" id="JAJSOF020000017">
    <property type="protein sequence ID" value="KAJ4439707.1"/>
    <property type="molecule type" value="Genomic_DNA"/>
</dbReference>
<reference evidence="1 2" key="1">
    <citation type="journal article" date="2022" name="Allergy">
        <title>Genome assembly and annotation of Periplaneta americana reveal a comprehensive cockroach allergen profile.</title>
        <authorList>
            <person name="Wang L."/>
            <person name="Xiong Q."/>
            <person name="Saelim N."/>
            <person name="Wang L."/>
            <person name="Nong W."/>
            <person name="Wan A.T."/>
            <person name="Shi M."/>
            <person name="Liu X."/>
            <person name="Cao Q."/>
            <person name="Hui J.H.L."/>
            <person name="Sookrung N."/>
            <person name="Leung T.F."/>
            <person name="Tungtrongchitr A."/>
            <person name="Tsui S.K.W."/>
        </authorList>
    </citation>
    <scope>NUCLEOTIDE SEQUENCE [LARGE SCALE GENOMIC DNA]</scope>
    <source>
        <strain evidence="1">PWHHKU_190912</strain>
    </source>
</reference>
<dbReference type="Proteomes" id="UP001148838">
    <property type="component" value="Unassembled WGS sequence"/>
</dbReference>
<keyword evidence="2" id="KW-1185">Reference proteome</keyword>
<evidence type="ECO:0000313" key="1">
    <source>
        <dbReference type="EMBL" id="KAJ4439707.1"/>
    </source>
</evidence>